<sequence>MVSPRSWPLRFVVALVLATVVVAAAASMSCVVGAAPCGDGACLAPPAMKAREAAVAMLFARLPAGSSPRGAGH</sequence>
<evidence type="ECO:0000313" key="2">
    <source>
        <dbReference type="EMBL" id="TKW34134.1"/>
    </source>
</evidence>
<evidence type="ECO:0000256" key="1">
    <source>
        <dbReference type="SAM" id="SignalP"/>
    </source>
</evidence>
<accession>A0A4U6VYF3</accession>
<keyword evidence="1" id="KW-0732">Signal</keyword>
<keyword evidence="3" id="KW-1185">Reference proteome</keyword>
<dbReference type="Gramene" id="TKW34134">
    <property type="protein sequence ID" value="TKW34134"/>
    <property type="gene ID" value="SEVIR_2G284050v2"/>
</dbReference>
<reference evidence="2" key="1">
    <citation type="submission" date="2019-03" db="EMBL/GenBank/DDBJ databases">
        <title>WGS assembly of Setaria viridis.</title>
        <authorList>
            <person name="Huang P."/>
            <person name="Jenkins J."/>
            <person name="Grimwood J."/>
            <person name="Barry K."/>
            <person name="Healey A."/>
            <person name="Mamidi S."/>
            <person name="Sreedasyam A."/>
            <person name="Shu S."/>
            <person name="Feldman M."/>
            <person name="Wu J."/>
            <person name="Yu Y."/>
            <person name="Chen C."/>
            <person name="Johnson J."/>
            <person name="Rokhsar D."/>
            <person name="Baxter I."/>
            <person name="Schmutz J."/>
            <person name="Brutnell T."/>
            <person name="Kellogg E."/>
        </authorList>
    </citation>
    <scope>NUCLEOTIDE SEQUENCE [LARGE SCALE GENOMIC DNA]</scope>
</reference>
<organism evidence="2 3">
    <name type="scientific">Setaria viridis</name>
    <name type="common">Green bristlegrass</name>
    <name type="synonym">Setaria italica subsp. viridis</name>
    <dbReference type="NCBI Taxonomy" id="4556"/>
    <lineage>
        <taxon>Eukaryota</taxon>
        <taxon>Viridiplantae</taxon>
        <taxon>Streptophyta</taxon>
        <taxon>Embryophyta</taxon>
        <taxon>Tracheophyta</taxon>
        <taxon>Spermatophyta</taxon>
        <taxon>Magnoliopsida</taxon>
        <taxon>Liliopsida</taxon>
        <taxon>Poales</taxon>
        <taxon>Poaceae</taxon>
        <taxon>PACMAD clade</taxon>
        <taxon>Panicoideae</taxon>
        <taxon>Panicodae</taxon>
        <taxon>Paniceae</taxon>
        <taxon>Cenchrinae</taxon>
        <taxon>Setaria</taxon>
    </lineage>
</organism>
<feature type="chain" id="PRO_5020415810" evidence="1">
    <location>
        <begin position="26"/>
        <end position="73"/>
    </location>
</feature>
<feature type="signal peptide" evidence="1">
    <location>
        <begin position="1"/>
        <end position="25"/>
    </location>
</feature>
<proteinExistence type="predicted"/>
<evidence type="ECO:0000313" key="3">
    <source>
        <dbReference type="Proteomes" id="UP000298652"/>
    </source>
</evidence>
<dbReference type="AlphaFoldDB" id="A0A4U6VYF3"/>
<dbReference type="PROSITE" id="PS51257">
    <property type="entry name" value="PROKAR_LIPOPROTEIN"/>
    <property type="match status" value="1"/>
</dbReference>
<name>A0A4U6VYF3_SETVI</name>
<dbReference type="Proteomes" id="UP000298652">
    <property type="component" value="Chromosome 2"/>
</dbReference>
<dbReference type="EMBL" id="CM016553">
    <property type="protein sequence ID" value="TKW34134.1"/>
    <property type="molecule type" value="Genomic_DNA"/>
</dbReference>
<protein>
    <submittedName>
        <fullName evidence="2">Uncharacterized protein</fullName>
    </submittedName>
</protein>
<gene>
    <name evidence="2" type="ORF">SEVIR_2G284050v2</name>
</gene>